<keyword evidence="3" id="KW-0808">Transferase</keyword>
<evidence type="ECO:0000256" key="1">
    <source>
        <dbReference type="ARBA" id="ARBA00012513"/>
    </source>
</evidence>
<dbReference type="GO" id="GO:0004674">
    <property type="term" value="F:protein serine/threonine kinase activity"/>
    <property type="evidence" value="ECO:0007669"/>
    <property type="project" value="UniProtKB-KW"/>
</dbReference>
<dbReference type="Gene3D" id="1.10.510.10">
    <property type="entry name" value="Transferase(Phosphotransferase) domain 1"/>
    <property type="match status" value="1"/>
</dbReference>
<feature type="compositionally biased region" description="Gly residues" evidence="12">
    <location>
        <begin position="1814"/>
        <end position="1823"/>
    </location>
</feature>
<dbReference type="InterPro" id="IPR053235">
    <property type="entry name" value="Ser_Thr_kinase"/>
</dbReference>
<gene>
    <name evidence="14" type="primary">sepH</name>
    <name evidence="14" type="ORF">Hypma_014339</name>
</gene>
<dbReference type="FunFam" id="1.10.510.10:FF:000946">
    <property type="entry name" value="Probable serine/threonine-protein kinase DDB_G0284251"/>
    <property type="match status" value="1"/>
</dbReference>
<feature type="region of interest" description="Disordered" evidence="12">
    <location>
        <begin position="881"/>
        <end position="917"/>
    </location>
</feature>
<evidence type="ECO:0000313" key="14">
    <source>
        <dbReference type="EMBL" id="RDB18907.1"/>
    </source>
</evidence>
<dbReference type="InterPro" id="IPR016024">
    <property type="entry name" value="ARM-type_fold"/>
</dbReference>
<comment type="catalytic activity">
    <reaction evidence="10">
        <text>L-seryl-[protein] + ATP = O-phospho-L-seryl-[protein] + ADP + H(+)</text>
        <dbReference type="Rhea" id="RHEA:17989"/>
        <dbReference type="Rhea" id="RHEA-COMP:9863"/>
        <dbReference type="Rhea" id="RHEA-COMP:11604"/>
        <dbReference type="ChEBI" id="CHEBI:15378"/>
        <dbReference type="ChEBI" id="CHEBI:29999"/>
        <dbReference type="ChEBI" id="CHEBI:30616"/>
        <dbReference type="ChEBI" id="CHEBI:83421"/>
        <dbReference type="ChEBI" id="CHEBI:456216"/>
        <dbReference type="EC" id="2.7.11.1"/>
    </reaction>
</comment>
<feature type="compositionally biased region" description="Low complexity" evidence="12">
    <location>
        <begin position="1740"/>
        <end position="1750"/>
    </location>
</feature>
<dbReference type="SMART" id="SM00220">
    <property type="entry name" value="S_TKc"/>
    <property type="match status" value="1"/>
</dbReference>
<sequence length="1854" mass="205924">MVEVGLPAQYADPKDKRRRWKNLTLPEVMFKNHRLSADASSLGSHIFTAAWRLRLQNWLRNRKERAGIPRLGASHGSNLSPLVLQEQYFIKYSESQHLRQPPIAKLPVELLCEIFVLCADMGAEAHCRKLSQRAPMLLTLVCRYWREVAISLPIIWAAIWRVHPKSPLMQVWYDRSNPLPVSTGFCLSDMSPLEPVHTSNIHRWGNVRLDVLGSPKEAITAIPAYSAYALHSLTIQFVWLPNGNETIHYLALMCNTFPNLRRLDWTSNTTPSTLLNAAWMGLTHIRLKCPIPFDECLVFLSHCGEATSIELDSIRPSGPPSQSMIILPHLISFWVKFMTGGDIGTLLDHFTLPALRSLKVAAKRKTTRRNIRLLGDFFVRSSCHLDLLHIEDERMPEGDLISCLSLPCLENVQELKIVSRNICDQTLALLTTPDTSSGDAGTFPYLKKIILVYVKATDGQLSRMISSRFWANQRKDRRDHLEEAELHLSLDRFYFVSGHGANFRPHSQDILKLKELWNQELSVSLYNEHYRKNLVTGRYAHLRFKQRPTIHHIMTTPSRPTSMPASKAGSSKSLNDYQLGDSLGKGAFGQVYRALNWATGETVAVKEIQLSNIPKAELGEIMSEIDLLKNLNHPNIVKYKGFVKTREYLYIILEFCENGSLHNISKRFGKFPENLVAVYISQVLEGLVYLHDQGVIHRDIKGANILTNKDGTVKLADFGVASSATTGGVSDDAVVGSPYWMAPEVIEQSGATTASDIWSVGCVVIELLEGHPPYHTLDPMPALFRIVQDDCPPIPEGASPIVKDFLYHCFQKDCNLRISAKKLLKHPWMISARKQMSDGKAKTGESVGERTNAGQGGAKRPLSNYNYDEAVLKVQEWNEALKSPSRPSKHPSRLNARPQSPTHLPTDIAPSTSAASSSSVFHQPLGWKAGSAPNVKTMGMNLVEKIQPISFVLQPPEEQTDNWDDDFEEGISFTKLQALERTSVEDDKQESEDNAQTIRPNRSPGPSTVPLAQPPSSDIIPIVEDYSDLATEEDEEWLQEKVAHFKMKNSVRRGLFHPDDIKTLGLTSMPGPLSAPLPQLSHRPSRPSMHPITAPPAASFGPSSATPHSSHSRSSSLATGPLNSSGSFGRAEARRLQNRTEFGKYTEDDDEDYEDVFGKLNGTATEHPMQTLQLTTRLSNKSWLGDNSDEEDPFAEIDEGFSEDDLDANLQRDKYARLCNLVNQLIDELTPSAPDFQLREACDQLLSIIAETPEMQVQLVSSHGMLAILEVLEGKCSRDVIMKLLQIVNQLVTADLGFLESFCLIGGIPVMMEFTSKKYPSECRLEASNFIRLLCHTSVMTLQMFISCRGLKVLVDLLDEDYTEQAELIVHALNGIGSVFELQSPTTKNDFCRMFIREGLLDPLSAALLNVMGNRGPSSTDMKMKIIQILLVFSQVSQSDIHVRNALGTRKVIRRLLRACELLEPECLVQMLKAVKHLSMNATLLDVLQNANALEILIRILEEQSSGPHSTEMSNHIFQTCYNLCRLNKSRQEEAAQAGILPCLKRVIETSSPLKQFALPILCDLASAGKSCRTFLWQHEGLQMYLKLLDDPYFQVSALEAIHSWLQDETARVEDELTKPESVDALLRCFVTAKANSFENLLDPFLKITRLSPPVTIAMTKSSAFFKRIIDRLGHNSKAVVRLNLLRVLRTVCEVHPNRAMLVERYGLLGVVERLSRGGGDGAVLVRELAREIVPTLKPGLKPAAAKPKGNNGGNSSFDTPGKNGSGMALAPKKMRRTASEASAMPLRSASAGNGSSGSGDGDRLRSGVRNESGSGGSGGSAGGTARLGAGGTRYSRQRLGDIPWQATDTPGRR</sequence>
<organism evidence="14 15">
    <name type="scientific">Hypsizygus marmoreus</name>
    <name type="common">White beech mushroom</name>
    <name type="synonym">Agaricus marmoreus</name>
    <dbReference type="NCBI Taxonomy" id="39966"/>
    <lineage>
        <taxon>Eukaryota</taxon>
        <taxon>Fungi</taxon>
        <taxon>Dikarya</taxon>
        <taxon>Basidiomycota</taxon>
        <taxon>Agaricomycotina</taxon>
        <taxon>Agaricomycetes</taxon>
        <taxon>Agaricomycetidae</taxon>
        <taxon>Agaricales</taxon>
        <taxon>Tricholomatineae</taxon>
        <taxon>Lyophyllaceae</taxon>
        <taxon>Hypsizygus</taxon>
    </lineage>
</organism>
<dbReference type="InterPro" id="IPR017441">
    <property type="entry name" value="Protein_kinase_ATP_BS"/>
</dbReference>
<evidence type="ECO:0000256" key="6">
    <source>
        <dbReference type="ARBA" id="ARBA00022777"/>
    </source>
</evidence>
<protein>
    <recommendedName>
        <fullName evidence="1">non-specific serine/threonine protein kinase</fullName>
        <ecNumber evidence="1">2.7.11.1</ecNumber>
    </recommendedName>
</protein>
<dbReference type="InterPro" id="IPR011989">
    <property type="entry name" value="ARM-like"/>
</dbReference>
<dbReference type="PANTHER" id="PTHR24361:SF433">
    <property type="entry name" value="PROTEIN KINASE DOMAIN-CONTAINING PROTEIN"/>
    <property type="match status" value="1"/>
</dbReference>
<feature type="region of interest" description="Disordered" evidence="12">
    <location>
        <begin position="554"/>
        <end position="573"/>
    </location>
</feature>
<feature type="binding site" evidence="11">
    <location>
        <position position="606"/>
    </location>
    <ligand>
        <name>ATP</name>
        <dbReference type="ChEBI" id="CHEBI:30616"/>
    </ligand>
</feature>
<evidence type="ECO:0000256" key="2">
    <source>
        <dbReference type="ARBA" id="ARBA00022527"/>
    </source>
</evidence>
<evidence type="ECO:0000256" key="5">
    <source>
        <dbReference type="ARBA" id="ARBA00022741"/>
    </source>
</evidence>
<evidence type="ECO:0000256" key="9">
    <source>
        <dbReference type="ARBA" id="ARBA00047899"/>
    </source>
</evidence>
<keyword evidence="5 11" id="KW-0547">Nucleotide-binding</keyword>
<dbReference type="SUPFAM" id="SSF81383">
    <property type="entry name" value="F-box domain"/>
    <property type="match status" value="1"/>
</dbReference>
<keyword evidence="7 11" id="KW-0067">ATP-binding</keyword>
<dbReference type="PROSITE" id="PS00108">
    <property type="entry name" value="PROTEIN_KINASE_ST"/>
    <property type="match status" value="1"/>
</dbReference>
<dbReference type="Pfam" id="PF00069">
    <property type="entry name" value="Pkinase"/>
    <property type="match status" value="1"/>
</dbReference>
<dbReference type="InParanoid" id="A0A369JE97"/>
<evidence type="ECO:0000256" key="3">
    <source>
        <dbReference type="ARBA" id="ARBA00022679"/>
    </source>
</evidence>
<dbReference type="CDD" id="cd06627">
    <property type="entry name" value="STKc_Cdc7_like"/>
    <property type="match status" value="1"/>
</dbReference>
<dbReference type="InterPro" id="IPR008271">
    <property type="entry name" value="Ser/Thr_kinase_AS"/>
</dbReference>
<comment type="caution">
    <text evidence="14">The sequence shown here is derived from an EMBL/GenBank/DDBJ whole genome shotgun (WGS) entry which is preliminary data.</text>
</comment>
<dbReference type="GO" id="GO:0005524">
    <property type="term" value="F:ATP binding"/>
    <property type="evidence" value="ECO:0007669"/>
    <property type="project" value="UniProtKB-UniRule"/>
</dbReference>
<dbReference type="EC" id="2.7.11.1" evidence="1"/>
<feature type="domain" description="Protein kinase" evidence="13">
    <location>
        <begin position="577"/>
        <end position="829"/>
    </location>
</feature>
<dbReference type="EMBL" id="LUEZ02000085">
    <property type="protein sequence ID" value="RDB18907.1"/>
    <property type="molecule type" value="Genomic_DNA"/>
</dbReference>
<comment type="similarity">
    <text evidence="8">Belongs to the protein kinase superfamily. STE Ser/Thr protein kinase family.</text>
</comment>
<comment type="catalytic activity">
    <reaction evidence="9">
        <text>L-threonyl-[protein] + ATP = O-phospho-L-threonyl-[protein] + ADP + H(+)</text>
        <dbReference type="Rhea" id="RHEA:46608"/>
        <dbReference type="Rhea" id="RHEA-COMP:11060"/>
        <dbReference type="Rhea" id="RHEA-COMP:11605"/>
        <dbReference type="ChEBI" id="CHEBI:15378"/>
        <dbReference type="ChEBI" id="CHEBI:30013"/>
        <dbReference type="ChEBI" id="CHEBI:30616"/>
        <dbReference type="ChEBI" id="CHEBI:61977"/>
        <dbReference type="ChEBI" id="CHEBI:456216"/>
        <dbReference type="EC" id="2.7.11.1"/>
    </reaction>
</comment>
<dbReference type="PROSITE" id="PS00107">
    <property type="entry name" value="PROTEIN_KINASE_ATP"/>
    <property type="match status" value="1"/>
</dbReference>
<dbReference type="PANTHER" id="PTHR24361">
    <property type="entry name" value="MITOGEN-ACTIVATED KINASE KINASE KINASE"/>
    <property type="match status" value="1"/>
</dbReference>
<keyword evidence="6" id="KW-0418">Kinase</keyword>
<dbReference type="InterPro" id="IPR000719">
    <property type="entry name" value="Prot_kinase_dom"/>
</dbReference>
<keyword evidence="4" id="KW-0479">Metal-binding</keyword>
<proteinExistence type="inferred from homology"/>
<dbReference type="GO" id="GO:0005737">
    <property type="term" value="C:cytoplasm"/>
    <property type="evidence" value="ECO:0007669"/>
    <property type="project" value="TreeGrafter"/>
</dbReference>
<evidence type="ECO:0000256" key="8">
    <source>
        <dbReference type="ARBA" id="ARBA00025754"/>
    </source>
</evidence>
<feature type="region of interest" description="Disordered" evidence="12">
    <location>
        <begin position="1740"/>
        <end position="1854"/>
    </location>
</feature>
<evidence type="ECO:0000313" key="15">
    <source>
        <dbReference type="Proteomes" id="UP000076154"/>
    </source>
</evidence>
<dbReference type="FunFam" id="3.30.200.20:FF:000042">
    <property type="entry name" value="Aurora kinase A"/>
    <property type="match status" value="1"/>
</dbReference>
<feature type="compositionally biased region" description="Polar residues" evidence="12">
    <location>
        <begin position="994"/>
        <end position="1006"/>
    </location>
</feature>
<dbReference type="InterPro" id="IPR011009">
    <property type="entry name" value="Kinase-like_dom_sf"/>
</dbReference>
<accession>A0A369JE97</accession>
<evidence type="ECO:0000259" key="13">
    <source>
        <dbReference type="PROSITE" id="PS50011"/>
    </source>
</evidence>
<reference evidence="14" key="1">
    <citation type="submission" date="2018-04" db="EMBL/GenBank/DDBJ databases">
        <title>Whole genome sequencing of Hypsizygus marmoreus.</title>
        <authorList>
            <person name="Choi I.-G."/>
            <person name="Min B."/>
            <person name="Kim J.-G."/>
            <person name="Kim S."/>
            <person name="Oh Y.-L."/>
            <person name="Kong W.-S."/>
            <person name="Park H."/>
            <person name="Jeong J."/>
            <person name="Song E.-S."/>
        </authorList>
    </citation>
    <scope>NUCLEOTIDE SEQUENCE [LARGE SCALE GENOMIC DNA]</scope>
    <source>
        <strain evidence="14">51987-8</strain>
    </source>
</reference>
<dbReference type="OrthoDB" id="8693905at2759"/>
<evidence type="ECO:0000256" key="11">
    <source>
        <dbReference type="PROSITE-ProRule" id="PRU10141"/>
    </source>
</evidence>
<dbReference type="FunFam" id="1.25.10.10:FF:000583">
    <property type="entry name" value="MAP3K epsilon protein kinase 1"/>
    <property type="match status" value="1"/>
</dbReference>
<feature type="compositionally biased region" description="Low complexity" evidence="12">
    <location>
        <begin position="1095"/>
        <end position="1119"/>
    </location>
</feature>
<dbReference type="SUPFAM" id="SSF56112">
    <property type="entry name" value="Protein kinase-like (PK-like)"/>
    <property type="match status" value="1"/>
</dbReference>
<dbReference type="FunCoup" id="A0A369JE97">
    <property type="interactions" value="380"/>
</dbReference>
<dbReference type="STRING" id="39966.A0A369JE97"/>
<evidence type="ECO:0000256" key="12">
    <source>
        <dbReference type="SAM" id="MobiDB-lite"/>
    </source>
</evidence>
<keyword evidence="2" id="KW-0723">Serine/threonine-protein kinase</keyword>
<feature type="region of interest" description="Disordered" evidence="12">
    <location>
        <begin position="834"/>
        <end position="862"/>
    </location>
</feature>
<dbReference type="InterPro" id="IPR036047">
    <property type="entry name" value="F-box-like_dom_sf"/>
</dbReference>
<evidence type="ECO:0000256" key="4">
    <source>
        <dbReference type="ARBA" id="ARBA00022723"/>
    </source>
</evidence>
<dbReference type="Proteomes" id="UP000076154">
    <property type="component" value="Unassembled WGS sequence"/>
</dbReference>
<feature type="compositionally biased region" description="Polar residues" evidence="12">
    <location>
        <begin position="555"/>
        <end position="573"/>
    </location>
</feature>
<evidence type="ECO:0000256" key="7">
    <source>
        <dbReference type="ARBA" id="ARBA00022840"/>
    </source>
</evidence>
<name>A0A369JE97_HYPMA</name>
<dbReference type="SUPFAM" id="SSF48371">
    <property type="entry name" value="ARM repeat"/>
    <property type="match status" value="1"/>
</dbReference>
<dbReference type="GO" id="GO:0046872">
    <property type="term" value="F:metal ion binding"/>
    <property type="evidence" value="ECO:0007669"/>
    <property type="project" value="UniProtKB-KW"/>
</dbReference>
<feature type="region of interest" description="Disordered" evidence="12">
    <location>
        <begin position="1067"/>
        <end position="1130"/>
    </location>
</feature>
<dbReference type="Gene3D" id="1.25.10.10">
    <property type="entry name" value="Leucine-rich Repeat Variant"/>
    <property type="match status" value="3"/>
</dbReference>
<evidence type="ECO:0000256" key="10">
    <source>
        <dbReference type="ARBA" id="ARBA00048679"/>
    </source>
</evidence>
<keyword evidence="15" id="KW-1185">Reference proteome</keyword>
<dbReference type="PROSITE" id="PS50011">
    <property type="entry name" value="PROTEIN_KINASE_DOM"/>
    <property type="match status" value="1"/>
</dbReference>
<feature type="region of interest" description="Disordered" evidence="12">
    <location>
        <begin position="979"/>
        <end position="1019"/>
    </location>
</feature>